<accession>A0A1Q2HRZ7</accession>
<dbReference type="InterPro" id="IPR053864">
    <property type="entry name" value="DUF6933"/>
</dbReference>
<dbReference type="Proteomes" id="UP000188273">
    <property type="component" value="Chromosome"/>
</dbReference>
<evidence type="ECO:0000259" key="1">
    <source>
        <dbReference type="Pfam" id="PF22016"/>
    </source>
</evidence>
<dbReference type="AlphaFoldDB" id="A0A1Q2HRZ7"/>
<name>A0A1Q2HRZ7_9BACT</name>
<feature type="domain" description="DUF6933" evidence="1">
    <location>
        <begin position="4"/>
        <end position="156"/>
    </location>
</feature>
<dbReference type="KEGG" id="pbu:L21SP3_02057"/>
<keyword evidence="3" id="KW-1185">Reference proteome</keyword>
<dbReference type="Pfam" id="PF22016">
    <property type="entry name" value="DUF6933"/>
    <property type="match status" value="1"/>
</dbReference>
<organism evidence="2 3">
    <name type="scientific">Sedimentisphaera cyanobacteriorum</name>
    <dbReference type="NCBI Taxonomy" id="1940790"/>
    <lineage>
        <taxon>Bacteria</taxon>
        <taxon>Pseudomonadati</taxon>
        <taxon>Planctomycetota</taxon>
        <taxon>Phycisphaerae</taxon>
        <taxon>Sedimentisphaerales</taxon>
        <taxon>Sedimentisphaeraceae</taxon>
        <taxon>Sedimentisphaera</taxon>
    </lineage>
</organism>
<evidence type="ECO:0000313" key="2">
    <source>
        <dbReference type="EMBL" id="AQQ10229.1"/>
    </source>
</evidence>
<dbReference type="STRING" id="1940790.L21SP3_02057"/>
<protein>
    <recommendedName>
        <fullName evidence="1">DUF6933 domain-containing protein</fullName>
    </recommendedName>
</protein>
<gene>
    <name evidence="2" type="ORF">L21SP3_02057</name>
</gene>
<proteinExistence type="predicted"/>
<evidence type="ECO:0000313" key="3">
    <source>
        <dbReference type="Proteomes" id="UP000188273"/>
    </source>
</evidence>
<reference evidence="3" key="1">
    <citation type="submission" date="2017-02" db="EMBL/GenBank/DDBJ databases">
        <title>Comparative genomics and description of representatives of a novel lineage of planctomycetes thriving in anoxic sediments.</title>
        <authorList>
            <person name="Spring S."/>
            <person name="Bunk B."/>
            <person name="Sproer C."/>
            <person name="Klenk H.-P."/>
        </authorList>
    </citation>
    <scope>NUCLEOTIDE SEQUENCE [LARGE SCALE GENOMIC DNA]</scope>
    <source>
        <strain evidence="3">L21-RPul-D3</strain>
    </source>
</reference>
<sequence length="165" mass="18899">MFALHCTKKAQDRLKVKPVSALPEPTTRLGNWYCNEFTTSRRKYLIFVNVRTLLPIVVSVKGLKTSRDILELFKQRLFKAFLLLQLPEEKFMPELVEMDEAVFAKTSNRSIVGSMNDIIAQAKFSSDYHEIDVDSPAMFESLSQIPLKANGYKRSTELVAELLRP</sequence>
<dbReference type="EMBL" id="CP019633">
    <property type="protein sequence ID" value="AQQ10229.1"/>
    <property type="molecule type" value="Genomic_DNA"/>
</dbReference>